<dbReference type="Proteomes" id="UP000777784">
    <property type="component" value="Unassembled WGS sequence"/>
</dbReference>
<accession>A0A948W3D1</accession>
<dbReference type="EMBL" id="JAHJDP010000042">
    <property type="protein sequence ID" value="MBU2690952.1"/>
    <property type="molecule type" value="Genomic_DNA"/>
</dbReference>
<feature type="region of interest" description="Disordered" evidence="1">
    <location>
        <begin position="105"/>
        <end position="132"/>
    </location>
</feature>
<evidence type="ECO:0000256" key="1">
    <source>
        <dbReference type="SAM" id="MobiDB-lite"/>
    </source>
</evidence>
<comment type="caution">
    <text evidence="2">The sequence shown here is derived from an EMBL/GenBank/DDBJ whole genome shotgun (WGS) entry which is preliminary data.</text>
</comment>
<evidence type="ECO:0000313" key="2">
    <source>
        <dbReference type="EMBL" id="MBU2690952.1"/>
    </source>
</evidence>
<name>A0A948W3D1_UNCEI</name>
<dbReference type="AlphaFoldDB" id="A0A948W3D1"/>
<reference evidence="2" key="1">
    <citation type="submission" date="2021-05" db="EMBL/GenBank/DDBJ databases">
        <title>Energy efficiency and biological interactions define the core microbiome of deep oligotrophic groundwater.</title>
        <authorList>
            <person name="Mehrshad M."/>
            <person name="Lopez-Fernandez M."/>
            <person name="Bell E."/>
            <person name="Bernier-Latmani R."/>
            <person name="Bertilsson S."/>
            <person name="Dopson M."/>
        </authorList>
    </citation>
    <scope>NUCLEOTIDE SEQUENCE</scope>
    <source>
        <strain evidence="2">Modern_marine.mb.64</strain>
    </source>
</reference>
<gene>
    <name evidence="2" type="ORF">KJ970_08485</name>
</gene>
<protein>
    <submittedName>
        <fullName evidence="2">Uncharacterized protein</fullName>
    </submittedName>
</protein>
<evidence type="ECO:0000313" key="3">
    <source>
        <dbReference type="Proteomes" id="UP000777784"/>
    </source>
</evidence>
<proteinExistence type="predicted"/>
<organism evidence="2 3">
    <name type="scientific">Eiseniibacteriota bacterium</name>
    <dbReference type="NCBI Taxonomy" id="2212470"/>
    <lineage>
        <taxon>Bacteria</taxon>
        <taxon>Candidatus Eiseniibacteriota</taxon>
    </lineage>
</organism>
<sequence>MPDDDYLIRFKLYDVATGGSYLWQETQTVTTADGLFDVILGEVNSIGLPFDETYWLELQVGGDLVMEPRVQLTAVPYAIRALNADTAEDEDWVIDGDDIYPIDGQVAVGTTPPAKSEGEEEKGDRSESEAKLNVQGNETALYAQLEASDNTAMDRAGVYGVRHRITSNPGIGFAHGENNNAVLGLNTYGDTYTFGVAGYATLDSPWTAGVLGSTADGSTWGALGYRGGNTQPWGVYTPGAAYVGATLVTNFMQIPTDAQDGYVLTSDLNGFAHWEPAPTGTEFELPYSGSTSYNGSAFEISNTLVGATTAIKGLSTGAYGGSFEGGYTGVYGYVEANAANTLSYFAVDGEAAGLYGYVYGVRGRVTSGDGLNYGVYGDAAGMGGNYGVYGTASNGATNYAGYFDGNVHVNGTLSKSAGSFHNVFNIRLLLADGVSRSTGREERSFRPGDAPREWQAAVQGLCTTNTL</sequence>